<dbReference type="PROSITE" id="PS51257">
    <property type="entry name" value="PROKAR_LIPOPROTEIN"/>
    <property type="match status" value="1"/>
</dbReference>
<feature type="region of interest" description="Disordered" evidence="1">
    <location>
        <begin position="21"/>
        <end position="61"/>
    </location>
</feature>
<feature type="compositionally biased region" description="Low complexity" evidence="1">
    <location>
        <begin position="27"/>
        <end position="45"/>
    </location>
</feature>
<evidence type="ECO:0008006" key="4">
    <source>
        <dbReference type="Google" id="ProtNLM"/>
    </source>
</evidence>
<accession>A0ABP3CD72</accession>
<gene>
    <name evidence="2" type="ORF">GCM10009123_02590</name>
</gene>
<evidence type="ECO:0000313" key="2">
    <source>
        <dbReference type="EMBL" id="GAA0198768.1"/>
    </source>
</evidence>
<keyword evidence="3" id="KW-1185">Reference proteome</keyword>
<comment type="caution">
    <text evidence="2">The sequence shown here is derived from an EMBL/GenBank/DDBJ whole genome shotgun (WGS) entry which is preliminary data.</text>
</comment>
<evidence type="ECO:0000313" key="3">
    <source>
        <dbReference type="Proteomes" id="UP001501221"/>
    </source>
</evidence>
<reference evidence="3" key="1">
    <citation type="journal article" date="2019" name="Int. J. Syst. Evol. Microbiol.">
        <title>The Global Catalogue of Microorganisms (GCM) 10K type strain sequencing project: providing services to taxonomists for standard genome sequencing and annotation.</title>
        <authorList>
            <consortium name="The Broad Institute Genomics Platform"/>
            <consortium name="The Broad Institute Genome Sequencing Center for Infectious Disease"/>
            <person name="Wu L."/>
            <person name="Ma J."/>
        </authorList>
    </citation>
    <scope>NUCLEOTIDE SEQUENCE [LARGE SCALE GENOMIC DNA]</scope>
    <source>
        <strain evidence="3">JCM 16211</strain>
    </source>
</reference>
<dbReference type="EMBL" id="BAAAFM010000001">
    <property type="protein sequence ID" value="GAA0198768.1"/>
    <property type="molecule type" value="Genomic_DNA"/>
</dbReference>
<name>A0ABP3CD72_9GAMM</name>
<evidence type="ECO:0000256" key="1">
    <source>
        <dbReference type="SAM" id="MobiDB-lite"/>
    </source>
</evidence>
<proteinExistence type="predicted"/>
<sequence length="108" mass="12055">MIKNVLPSLAVFLVLACANQTDNKSPQTSSNSSEIQTSQEESTSEGNGTIRNRICTSPPAPQNIWKLEPMLKQRGLIKEGMTQQQKEQVIRDYINKKNSAYTQCIKGK</sequence>
<organism evidence="2 3">
    <name type="scientific">Kangiella japonica</name>
    <dbReference type="NCBI Taxonomy" id="647384"/>
    <lineage>
        <taxon>Bacteria</taxon>
        <taxon>Pseudomonadati</taxon>
        <taxon>Pseudomonadota</taxon>
        <taxon>Gammaproteobacteria</taxon>
        <taxon>Kangiellales</taxon>
        <taxon>Kangiellaceae</taxon>
        <taxon>Kangiella</taxon>
    </lineage>
</organism>
<protein>
    <recommendedName>
        <fullName evidence="4">Lipoprotein</fullName>
    </recommendedName>
</protein>
<dbReference type="RefSeq" id="WP_343985446.1">
    <property type="nucleotide sequence ID" value="NZ_BAAAFM010000001.1"/>
</dbReference>
<dbReference type="Proteomes" id="UP001501221">
    <property type="component" value="Unassembled WGS sequence"/>
</dbReference>